<dbReference type="EMBL" id="JAPTSV010000013">
    <property type="protein sequence ID" value="KAJ1521583.1"/>
    <property type="molecule type" value="Genomic_DNA"/>
</dbReference>
<organism evidence="2 3">
    <name type="scientific">Megalurothrips usitatus</name>
    <name type="common">bean blossom thrips</name>
    <dbReference type="NCBI Taxonomy" id="439358"/>
    <lineage>
        <taxon>Eukaryota</taxon>
        <taxon>Metazoa</taxon>
        <taxon>Ecdysozoa</taxon>
        <taxon>Arthropoda</taxon>
        <taxon>Hexapoda</taxon>
        <taxon>Insecta</taxon>
        <taxon>Pterygota</taxon>
        <taxon>Neoptera</taxon>
        <taxon>Paraneoptera</taxon>
        <taxon>Thysanoptera</taxon>
        <taxon>Terebrantia</taxon>
        <taxon>Thripoidea</taxon>
        <taxon>Thripidae</taxon>
        <taxon>Megalurothrips</taxon>
    </lineage>
</organism>
<sequence>MGSCLGHCFNSNSRRHDRCYSLFHCGTEYVMFGKEGRNTRRINHGQQYLPQRLSSLFSLQRNKKNQEEICLELTESPPSSQFCNGYIAQPCAPDQRHMYNPAAHSDLVFQSLDAKALLAPQCHMGSYLNQENKSLISTPPSSIDLEWEHEVSLNLRSQKEGEEDSDSAGISLNNNFRSHHQYYKPTRRSRVGSRQGSITVDSSTGSKEGSRMTTPDSLEWDFIDRSSPVIDQETEQLLAEIERLAANALEETGNYLEVNGDTSLDREIC</sequence>
<evidence type="ECO:0000313" key="2">
    <source>
        <dbReference type="EMBL" id="KAJ1521583.1"/>
    </source>
</evidence>
<feature type="compositionally biased region" description="Polar residues" evidence="1">
    <location>
        <begin position="192"/>
        <end position="216"/>
    </location>
</feature>
<keyword evidence="3" id="KW-1185">Reference proteome</keyword>
<evidence type="ECO:0000313" key="3">
    <source>
        <dbReference type="Proteomes" id="UP001075354"/>
    </source>
</evidence>
<gene>
    <name evidence="2" type="ORF">ONE63_003235</name>
</gene>
<feature type="compositionally biased region" description="Basic residues" evidence="1">
    <location>
        <begin position="177"/>
        <end position="191"/>
    </location>
</feature>
<dbReference type="AlphaFoldDB" id="A0AAV7X9M1"/>
<evidence type="ECO:0000256" key="1">
    <source>
        <dbReference type="SAM" id="MobiDB-lite"/>
    </source>
</evidence>
<protein>
    <submittedName>
        <fullName evidence="2">Uncharacterized protein</fullName>
    </submittedName>
</protein>
<comment type="caution">
    <text evidence="2">The sequence shown here is derived from an EMBL/GenBank/DDBJ whole genome shotgun (WGS) entry which is preliminary data.</text>
</comment>
<accession>A0AAV7X9M1</accession>
<name>A0AAV7X9M1_9NEOP</name>
<reference evidence="2" key="1">
    <citation type="submission" date="2022-12" db="EMBL/GenBank/DDBJ databases">
        <title>Chromosome-level genome assembly of the bean flower thrips Megalurothrips usitatus.</title>
        <authorList>
            <person name="Ma L."/>
            <person name="Liu Q."/>
            <person name="Li H."/>
            <person name="Cai W."/>
        </authorList>
    </citation>
    <scope>NUCLEOTIDE SEQUENCE</scope>
    <source>
        <strain evidence="2">Cailab_2022a</strain>
    </source>
</reference>
<proteinExistence type="predicted"/>
<dbReference type="Proteomes" id="UP001075354">
    <property type="component" value="Chromosome 13"/>
</dbReference>
<feature type="region of interest" description="Disordered" evidence="1">
    <location>
        <begin position="155"/>
        <end position="217"/>
    </location>
</feature>